<dbReference type="Proteomes" id="UP000635245">
    <property type="component" value="Unassembled WGS sequence"/>
</dbReference>
<dbReference type="EMBL" id="JAENJH010000009">
    <property type="protein sequence ID" value="MBK1788310.1"/>
    <property type="molecule type" value="Genomic_DNA"/>
</dbReference>
<protein>
    <submittedName>
        <fullName evidence="1">DUF4926 domain-containing protein</fullName>
    </submittedName>
</protein>
<keyword evidence="2" id="KW-1185">Reference proteome</keyword>
<reference evidence="1" key="1">
    <citation type="submission" date="2020-12" db="EMBL/GenBank/DDBJ databases">
        <title>Prauserella sp. ASG 168, a novel actinomycete isolated from cave rock.</title>
        <authorList>
            <person name="Suriyachadkun C."/>
        </authorList>
    </citation>
    <scope>NUCLEOTIDE SEQUENCE</scope>
    <source>
        <strain evidence="1">ASG 168</strain>
    </source>
</reference>
<name>A0A934QX65_9PSEU</name>
<accession>A0A934QX65</accession>
<comment type="caution">
    <text evidence="1">The sequence shown here is derived from an EMBL/GenBank/DDBJ whole genome shotgun (WGS) entry which is preliminary data.</text>
</comment>
<evidence type="ECO:0000313" key="2">
    <source>
        <dbReference type="Proteomes" id="UP000635245"/>
    </source>
</evidence>
<organism evidence="1 2">
    <name type="scientific">Prauserella cavernicola</name>
    <dbReference type="NCBI Taxonomy" id="2800127"/>
    <lineage>
        <taxon>Bacteria</taxon>
        <taxon>Bacillati</taxon>
        <taxon>Actinomycetota</taxon>
        <taxon>Actinomycetes</taxon>
        <taxon>Pseudonocardiales</taxon>
        <taxon>Pseudonocardiaceae</taxon>
        <taxon>Prauserella</taxon>
    </lineage>
</organism>
<proteinExistence type="predicted"/>
<gene>
    <name evidence="1" type="ORF">JHE00_28605</name>
</gene>
<dbReference type="Pfam" id="PF16277">
    <property type="entry name" value="DUF4926"/>
    <property type="match status" value="1"/>
</dbReference>
<evidence type="ECO:0000313" key="1">
    <source>
        <dbReference type="EMBL" id="MBK1788310.1"/>
    </source>
</evidence>
<dbReference type="InterPro" id="IPR032568">
    <property type="entry name" value="DUF4926"/>
</dbReference>
<dbReference type="AlphaFoldDB" id="A0A934QX65"/>
<sequence>MKLYDIVELTVDRPEDDLTAGMAGTIVDEHPSGQNPPEAYEVEFVDNNGKTIALIVLRPDQIRPVAS</sequence>
<dbReference type="RefSeq" id="WP_200324020.1">
    <property type="nucleotide sequence ID" value="NZ_JAENJH010000009.1"/>
</dbReference>